<feature type="transmembrane region" description="Helical" evidence="1">
    <location>
        <begin position="69"/>
        <end position="95"/>
    </location>
</feature>
<gene>
    <name evidence="3" type="ORF">EBO15_32635</name>
</gene>
<dbReference type="Gene3D" id="2.60.40.2880">
    <property type="entry name" value="MmpS1-5, C-terminal soluble domain"/>
    <property type="match status" value="1"/>
</dbReference>
<accession>A0A3M2LR01</accession>
<keyword evidence="4" id="KW-1185">Reference proteome</keyword>
<feature type="domain" description="DUF4190" evidence="2">
    <location>
        <begin position="30"/>
        <end position="86"/>
    </location>
</feature>
<reference evidence="3 4" key="1">
    <citation type="submission" date="2018-10" db="EMBL/GenBank/DDBJ databases">
        <title>Isolation from soil.</title>
        <authorList>
            <person name="Hu J."/>
        </authorList>
    </citation>
    <scope>NUCLEOTIDE SEQUENCE [LARGE SCALE GENOMIC DNA]</scope>
    <source>
        <strain evidence="3 4">NEAU-Ht49</strain>
    </source>
</reference>
<dbReference type="Pfam" id="PF13828">
    <property type="entry name" value="DUF4190"/>
    <property type="match status" value="1"/>
</dbReference>
<evidence type="ECO:0000313" key="3">
    <source>
        <dbReference type="EMBL" id="RMI38515.1"/>
    </source>
</evidence>
<dbReference type="RefSeq" id="WP_122198326.1">
    <property type="nucleotide sequence ID" value="NZ_JBHSKC010000014.1"/>
</dbReference>
<name>A0A3M2LR01_9ACTN</name>
<proteinExistence type="predicted"/>
<keyword evidence="1" id="KW-1133">Transmembrane helix</keyword>
<keyword evidence="1" id="KW-0812">Transmembrane</keyword>
<keyword evidence="1" id="KW-0472">Membrane</keyword>
<evidence type="ECO:0000259" key="2">
    <source>
        <dbReference type="Pfam" id="PF13828"/>
    </source>
</evidence>
<feature type="transmembrane region" description="Helical" evidence="1">
    <location>
        <begin position="29"/>
        <end position="57"/>
    </location>
</feature>
<dbReference type="InterPro" id="IPR038468">
    <property type="entry name" value="MmpS_C"/>
</dbReference>
<dbReference type="InterPro" id="IPR025241">
    <property type="entry name" value="DUF4190"/>
</dbReference>
<dbReference type="EMBL" id="RFFG01000084">
    <property type="protein sequence ID" value="RMI38515.1"/>
    <property type="molecule type" value="Genomic_DNA"/>
</dbReference>
<dbReference type="AlphaFoldDB" id="A0A3M2LR01"/>
<dbReference type="Proteomes" id="UP000282674">
    <property type="component" value="Unassembled WGS sequence"/>
</dbReference>
<evidence type="ECO:0000313" key="4">
    <source>
        <dbReference type="Proteomes" id="UP000282674"/>
    </source>
</evidence>
<protein>
    <submittedName>
        <fullName evidence="3">DUF4190 domain-containing protein</fullName>
    </submittedName>
</protein>
<sequence>MSVQYPPSGPAGPQGSGAGTARAGGISGFAVASLVFSLLWLCGVGSVFAIVFGVLALPRIKRRGQSGRGLAVAGLVLGVLGLLAAIGLGLLGGVVDRTHKTRNAEILLQAGGADGVTSADVTYSFGDSTGNAADARLPWSKRERRDLGGLDIVRVVTRNGTASGTVNCRITVNGKVVQSATVTGGHTSASCTYNPVASH</sequence>
<organism evidence="3 4">
    <name type="scientific">Actinomadura harenae</name>
    <dbReference type="NCBI Taxonomy" id="2483351"/>
    <lineage>
        <taxon>Bacteria</taxon>
        <taxon>Bacillati</taxon>
        <taxon>Actinomycetota</taxon>
        <taxon>Actinomycetes</taxon>
        <taxon>Streptosporangiales</taxon>
        <taxon>Thermomonosporaceae</taxon>
        <taxon>Actinomadura</taxon>
    </lineage>
</organism>
<dbReference type="OrthoDB" id="3479553at2"/>
<evidence type="ECO:0000256" key="1">
    <source>
        <dbReference type="SAM" id="Phobius"/>
    </source>
</evidence>
<comment type="caution">
    <text evidence="3">The sequence shown here is derived from an EMBL/GenBank/DDBJ whole genome shotgun (WGS) entry which is preliminary data.</text>
</comment>